<feature type="transmembrane region" description="Helical" evidence="7">
    <location>
        <begin position="414"/>
        <end position="433"/>
    </location>
</feature>
<protein>
    <submittedName>
        <fullName evidence="10">Putative transcription regulator</fullName>
    </submittedName>
</protein>
<name>A0A1K0JKT0_CUPNE</name>
<reference evidence="10" key="1">
    <citation type="submission" date="2016-09" db="EMBL/GenBank/DDBJ databases">
        <authorList>
            <person name="Capua I."/>
            <person name="De Benedictis P."/>
            <person name="Joannis T."/>
            <person name="Lombin L.H."/>
            <person name="Cattoli G."/>
        </authorList>
    </citation>
    <scope>NUCLEOTIDE SEQUENCE</scope>
    <source>
        <strain evidence="10">B9</strain>
    </source>
</reference>
<evidence type="ECO:0000256" key="4">
    <source>
        <dbReference type="ARBA" id="ARBA00023004"/>
    </source>
</evidence>
<evidence type="ECO:0000256" key="2">
    <source>
        <dbReference type="ARBA" id="ARBA00022475"/>
    </source>
</evidence>
<dbReference type="InterPro" id="IPR017900">
    <property type="entry name" value="4Fe4S_Fe_S_CS"/>
</dbReference>
<keyword evidence="4" id="KW-0408">Iron</keyword>
<evidence type="ECO:0000313" key="10">
    <source>
        <dbReference type="EMBL" id="SCU98195.1"/>
    </source>
</evidence>
<dbReference type="GO" id="GO:0010181">
    <property type="term" value="F:FMN binding"/>
    <property type="evidence" value="ECO:0007669"/>
    <property type="project" value="InterPro"/>
</dbReference>
<dbReference type="SUPFAM" id="SSF54862">
    <property type="entry name" value="4Fe-4S ferredoxins"/>
    <property type="match status" value="1"/>
</dbReference>
<evidence type="ECO:0000256" key="7">
    <source>
        <dbReference type="SAM" id="Phobius"/>
    </source>
</evidence>
<sequence length="873" mass="96144">MQPLKHFGAAIVTALLLLLNAGPRPVHAASVYEAALPPDLHTARSLCALVPCQEVFPGAASFSERIGQPPYVEAYGPTGADGKKPKLGYVMLSTDITDTPAYSRKPVVTLIGMDTNGRFVGVKVLKHSEPILLLGIPESALLKFNQQYLGRSVADKIEIGASRPDEGVLGIDAISGATVTVMAQNQVLTTSGAAVARQVGILAPTRREPARFPPGNPHASWSQLAAQGAVQRLRVMPEQLGLARSGDPFIELWFGSLDHPDVGRSLLGEQGYASLRTQLKPDEHAIFIIRTAGTESFKGSGFVRGGIYDRVQVKQGADSFTFRDLDYLNLYGLAAEGAPAYNESAIFVIRSKAFSSAYPWKLSLLGNRVDRATGTRSFTSFDAAYWLPGELLEGGRPEIDEPAAPWMRVWKSRAAGIALFAALLVVVTVVYAFRERLTRRATHRNKWPVNAFKYSAWALSIGFVGFGAMAQPSVTQVLTWFHALLFQWTWSLFLSDPFIFLFWIFIILTVFLFGRGLFCGWLCPFGSLSEAIHKFGGMIGLRRWQRHLPRAWHDRLKWLKYAIFFGLLAVSMFSMGLAEKLAEVEPFKTTFLVGITHRAWPYGLFVCTLLGLSLFVERPYCKYICPLGAALAMPSTFRWFGLRRKQDCNACKACAVGCGSQAIDPNGRIDHRECLHCLDCMVLYTDAGGCPPLAKERKRRERDGLELTPIGRDGYFIPIHPVAPMPAKVANGPDPRMPTDPVAPAHMANAVGLKRLGLELCDHLWPWSTAGWRSQRALLLAGVSVALAATAAWGLAALGQLSSAAVIAWWFGWSTYEVLIRMAGRRYVKDGPWWRNRYRRAGWLDTVSYVGFKNLLIGAALFLTLKAMGLLPP</sequence>
<feature type="transmembrane region" description="Helical" evidence="7">
    <location>
        <begin position="598"/>
        <end position="616"/>
    </location>
</feature>
<dbReference type="AlphaFoldDB" id="A0A1K0JKT0"/>
<dbReference type="EMBL" id="FMSH01000497">
    <property type="protein sequence ID" value="SCU98195.1"/>
    <property type="molecule type" value="Genomic_DNA"/>
</dbReference>
<dbReference type="PROSITE" id="PS00198">
    <property type="entry name" value="4FE4S_FER_1"/>
    <property type="match status" value="1"/>
</dbReference>
<dbReference type="GO" id="GO:0046872">
    <property type="term" value="F:metal ion binding"/>
    <property type="evidence" value="ECO:0007669"/>
    <property type="project" value="UniProtKB-KW"/>
</dbReference>
<dbReference type="RefSeq" id="WP_340530090.1">
    <property type="nucleotide sequence ID" value="NZ_FMSH01000497.1"/>
</dbReference>
<feature type="transmembrane region" description="Helical" evidence="7">
    <location>
        <begin position="841"/>
        <end position="865"/>
    </location>
</feature>
<dbReference type="PANTHER" id="PTHR30224">
    <property type="entry name" value="ELECTRON TRANSPORT PROTEIN"/>
    <property type="match status" value="1"/>
</dbReference>
<organism evidence="10">
    <name type="scientific">Cupriavidus necator</name>
    <name type="common">Alcaligenes eutrophus</name>
    <name type="synonym">Ralstonia eutropha</name>
    <dbReference type="NCBI Taxonomy" id="106590"/>
    <lineage>
        <taxon>Bacteria</taxon>
        <taxon>Pseudomonadati</taxon>
        <taxon>Pseudomonadota</taxon>
        <taxon>Betaproteobacteria</taxon>
        <taxon>Burkholderiales</taxon>
        <taxon>Burkholderiaceae</taxon>
        <taxon>Cupriavidus</taxon>
    </lineage>
</organism>
<comment type="subcellular location">
    <subcellularLocation>
        <location evidence="1">Cell membrane</location>
    </subcellularLocation>
</comment>
<dbReference type="Pfam" id="PF12801">
    <property type="entry name" value="Fer4_5"/>
    <property type="match status" value="2"/>
</dbReference>
<evidence type="ECO:0000256" key="5">
    <source>
        <dbReference type="ARBA" id="ARBA00023014"/>
    </source>
</evidence>
<accession>A0A1K0JKT0</accession>
<evidence type="ECO:0000259" key="9">
    <source>
        <dbReference type="SMART" id="SM00900"/>
    </source>
</evidence>
<keyword evidence="8" id="KW-0732">Signal</keyword>
<keyword evidence="7" id="KW-1133">Transmembrane helix</keyword>
<dbReference type="InterPro" id="IPR017896">
    <property type="entry name" value="4Fe4S_Fe-S-bd"/>
</dbReference>
<feature type="transmembrane region" description="Helical" evidence="7">
    <location>
        <begin position="558"/>
        <end position="578"/>
    </location>
</feature>
<dbReference type="SMART" id="SM00900">
    <property type="entry name" value="FMN_bind"/>
    <property type="match status" value="1"/>
</dbReference>
<feature type="transmembrane region" description="Helical" evidence="7">
    <location>
        <begin position="777"/>
        <end position="795"/>
    </location>
</feature>
<feature type="transmembrane region" description="Helical" evidence="7">
    <location>
        <begin position="801"/>
        <end position="820"/>
    </location>
</feature>
<dbReference type="PANTHER" id="PTHR30224:SF4">
    <property type="entry name" value="ELECTRON TRANSPORT PROTEIN YCCM-RELATED"/>
    <property type="match status" value="1"/>
</dbReference>
<evidence type="ECO:0000256" key="3">
    <source>
        <dbReference type="ARBA" id="ARBA00022723"/>
    </source>
</evidence>
<keyword evidence="7" id="KW-0812">Transmembrane</keyword>
<feature type="transmembrane region" description="Helical" evidence="7">
    <location>
        <begin position="498"/>
        <end position="518"/>
    </location>
</feature>
<evidence type="ECO:0000256" key="6">
    <source>
        <dbReference type="ARBA" id="ARBA00023136"/>
    </source>
</evidence>
<dbReference type="Pfam" id="PF04205">
    <property type="entry name" value="FMN_bind"/>
    <property type="match status" value="1"/>
</dbReference>
<dbReference type="InterPro" id="IPR007329">
    <property type="entry name" value="FMN-bd"/>
</dbReference>
<feature type="signal peptide" evidence="8">
    <location>
        <begin position="1"/>
        <end position="28"/>
    </location>
</feature>
<feature type="chain" id="PRO_5013221796" evidence="8">
    <location>
        <begin position="29"/>
        <end position="873"/>
    </location>
</feature>
<keyword evidence="5" id="KW-0411">Iron-sulfur</keyword>
<dbReference type="InterPro" id="IPR052378">
    <property type="entry name" value="NosR_regulator"/>
</dbReference>
<proteinExistence type="predicted"/>
<keyword evidence="2" id="KW-1003">Cell membrane</keyword>
<dbReference type="GO" id="GO:0005886">
    <property type="term" value="C:plasma membrane"/>
    <property type="evidence" value="ECO:0007669"/>
    <property type="project" value="UniProtKB-SubCell"/>
</dbReference>
<evidence type="ECO:0000256" key="1">
    <source>
        <dbReference type="ARBA" id="ARBA00004236"/>
    </source>
</evidence>
<gene>
    <name evidence="10" type="primary">nosR</name>
    <name evidence="10" type="ORF">CNECB9_5460041</name>
</gene>
<keyword evidence="6 7" id="KW-0472">Membrane</keyword>
<dbReference type="GO" id="GO:0051536">
    <property type="term" value="F:iron-sulfur cluster binding"/>
    <property type="evidence" value="ECO:0007669"/>
    <property type="project" value="UniProtKB-KW"/>
</dbReference>
<feature type="transmembrane region" description="Helical" evidence="7">
    <location>
        <begin position="454"/>
        <end position="478"/>
    </location>
</feature>
<keyword evidence="3" id="KW-0479">Metal-binding</keyword>
<evidence type="ECO:0000256" key="8">
    <source>
        <dbReference type="SAM" id="SignalP"/>
    </source>
</evidence>
<feature type="domain" description="FMN-binding" evidence="9">
    <location>
        <begin position="101"/>
        <end position="195"/>
    </location>
</feature>